<reference evidence="3" key="1">
    <citation type="submission" date="2022-10" db="EMBL/GenBank/DDBJ databases">
        <title>Genome assembly of Pristionchus species.</title>
        <authorList>
            <person name="Yoshida K."/>
            <person name="Sommer R.J."/>
        </authorList>
    </citation>
    <scope>NUCLEOTIDE SEQUENCE [LARGE SCALE GENOMIC DNA]</scope>
    <source>
        <strain evidence="3">RS5460</strain>
    </source>
</reference>
<feature type="compositionally biased region" description="Low complexity" evidence="1">
    <location>
        <begin position="116"/>
        <end position="161"/>
    </location>
</feature>
<accession>A0AAN5I5V5</accession>
<dbReference type="Proteomes" id="UP001328107">
    <property type="component" value="Unassembled WGS sequence"/>
</dbReference>
<gene>
    <name evidence="2" type="ORF">PMAYCL1PPCAC_23593</name>
</gene>
<proteinExistence type="predicted"/>
<protein>
    <submittedName>
        <fullName evidence="2">Uncharacterized protein</fullName>
    </submittedName>
</protein>
<dbReference type="AlphaFoldDB" id="A0AAN5I5V5"/>
<dbReference type="EMBL" id="BTRK01000005">
    <property type="protein sequence ID" value="GMR53398.1"/>
    <property type="molecule type" value="Genomic_DNA"/>
</dbReference>
<name>A0AAN5I5V5_9BILA</name>
<organism evidence="2 3">
    <name type="scientific">Pristionchus mayeri</name>
    <dbReference type="NCBI Taxonomy" id="1317129"/>
    <lineage>
        <taxon>Eukaryota</taxon>
        <taxon>Metazoa</taxon>
        <taxon>Ecdysozoa</taxon>
        <taxon>Nematoda</taxon>
        <taxon>Chromadorea</taxon>
        <taxon>Rhabditida</taxon>
        <taxon>Rhabditina</taxon>
        <taxon>Diplogasteromorpha</taxon>
        <taxon>Diplogasteroidea</taxon>
        <taxon>Neodiplogasteridae</taxon>
        <taxon>Pristionchus</taxon>
    </lineage>
</organism>
<evidence type="ECO:0000256" key="1">
    <source>
        <dbReference type="SAM" id="MobiDB-lite"/>
    </source>
</evidence>
<comment type="caution">
    <text evidence="2">The sequence shown here is derived from an EMBL/GenBank/DDBJ whole genome shotgun (WGS) entry which is preliminary data.</text>
</comment>
<feature type="region of interest" description="Disordered" evidence="1">
    <location>
        <begin position="104"/>
        <end position="165"/>
    </location>
</feature>
<keyword evidence="3" id="KW-1185">Reference proteome</keyword>
<sequence>MPKDKPSPITPVKTSPAHSKHIDPNDLTVMEGAMRAVESFMATENGREAHLKVRVGFDLVPPEGKDYEYKSSSNLSIDVHAVRNLPRAREDVLKRYEEEKKRIEGIRREKQAKCPTSTRSIPSTTTSSSASSLSDRTQTTRQAAGGDDSQSSSNSTAPTSPFYEGAKNALNDTMLMGTPHDPIHWKKLPGSPNERDETPKKMIAQKATALEIPSATAFAVKGASTAVRYRQLTSLNLII</sequence>
<evidence type="ECO:0000313" key="2">
    <source>
        <dbReference type="EMBL" id="GMR53398.1"/>
    </source>
</evidence>
<evidence type="ECO:0000313" key="3">
    <source>
        <dbReference type="Proteomes" id="UP001328107"/>
    </source>
</evidence>
<feature type="region of interest" description="Disordered" evidence="1">
    <location>
        <begin position="1"/>
        <end position="25"/>
    </location>
</feature>